<accession>A0ACB9FS28</accession>
<evidence type="ECO:0000313" key="1">
    <source>
        <dbReference type="EMBL" id="KAI3773944.1"/>
    </source>
</evidence>
<dbReference type="Proteomes" id="UP001056120">
    <property type="component" value="Linkage Group LG16"/>
</dbReference>
<sequence length="183" mass="20338">MAPPKAPLRFVGVPKNSASFLLMKQMGCGEGEGLGKDKQGIKVMLGLRISKKLLDDDLETNLPKDNTIEGREENLLMHILLRILRNSSFRIAMGIRLSIVSGVDTVKKLAPEYERLGASFKNTKFVDCDEHKEVCTKYKISGYPTIKWFPKGSLEPKEYDGVHIANALVEYINSQAGTNIKIG</sequence>
<keyword evidence="2" id="KW-1185">Reference proteome</keyword>
<protein>
    <submittedName>
        <fullName evidence="1">Uncharacterized protein</fullName>
    </submittedName>
</protein>
<name>A0ACB9FS28_9ASTR</name>
<comment type="caution">
    <text evidence="1">The sequence shown here is derived from an EMBL/GenBank/DDBJ whole genome shotgun (WGS) entry which is preliminary data.</text>
</comment>
<reference evidence="1 2" key="2">
    <citation type="journal article" date="2022" name="Mol. Ecol. Resour.">
        <title>The genomes of chicory, endive, great burdock and yacon provide insights into Asteraceae paleo-polyploidization history and plant inulin production.</title>
        <authorList>
            <person name="Fan W."/>
            <person name="Wang S."/>
            <person name="Wang H."/>
            <person name="Wang A."/>
            <person name="Jiang F."/>
            <person name="Liu H."/>
            <person name="Zhao H."/>
            <person name="Xu D."/>
            <person name="Zhang Y."/>
        </authorList>
    </citation>
    <scope>NUCLEOTIDE SEQUENCE [LARGE SCALE GENOMIC DNA]</scope>
    <source>
        <strain evidence="2">cv. Yunnan</strain>
        <tissue evidence="1">Leaves</tissue>
    </source>
</reference>
<evidence type="ECO:0000313" key="2">
    <source>
        <dbReference type="Proteomes" id="UP001056120"/>
    </source>
</evidence>
<proteinExistence type="predicted"/>
<dbReference type="EMBL" id="CM042033">
    <property type="protein sequence ID" value="KAI3773944.1"/>
    <property type="molecule type" value="Genomic_DNA"/>
</dbReference>
<organism evidence="1 2">
    <name type="scientific">Smallanthus sonchifolius</name>
    <dbReference type="NCBI Taxonomy" id="185202"/>
    <lineage>
        <taxon>Eukaryota</taxon>
        <taxon>Viridiplantae</taxon>
        <taxon>Streptophyta</taxon>
        <taxon>Embryophyta</taxon>
        <taxon>Tracheophyta</taxon>
        <taxon>Spermatophyta</taxon>
        <taxon>Magnoliopsida</taxon>
        <taxon>eudicotyledons</taxon>
        <taxon>Gunneridae</taxon>
        <taxon>Pentapetalae</taxon>
        <taxon>asterids</taxon>
        <taxon>campanulids</taxon>
        <taxon>Asterales</taxon>
        <taxon>Asteraceae</taxon>
        <taxon>Asteroideae</taxon>
        <taxon>Heliantheae alliance</taxon>
        <taxon>Millerieae</taxon>
        <taxon>Smallanthus</taxon>
    </lineage>
</organism>
<gene>
    <name evidence="1" type="ORF">L1987_48483</name>
</gene>
<reference evidence="2" key="1">
    <citation type="journal article" date="2022" name="Mol. Ecol. Resour.">
        <title>The genomes of chicory, endive, great burdock and yacon provide insights into Asteraceae palaeo-polyploidization history and plant inulin production.</title>
        <authorList>
            <person name="Fan W."/>
            <person name="Wang S."/>
            <person name="Wang H."/>
            <person name="Wang A."/>
            <person name="Jiang F."/>
            <person name="Liu H."/>
            <person name="Zhao H."/>
            <person name="Xu D."/>
            <person name="Zhang Y."/>
        </authorList>
    </citation>
    <scope>NUCLEOTIDE SEQUENCE [LARGE SCALE GENOMIC DNA]</scope>
    <source>
        <strain evidence="2">cv. Yunnan</strain>
    </source>
</reference>